<dbReference type="InParanoid" id="A0A165CFN3"/>
<accession>A0A165CFN3</accession>
<sequence>MARFSALLFLAAALPFVLAGSDSCADSEFYYGIKDCCLPYGGTSNTTSPPQGNEQCPTNGWYWHDGKEACVPKKPVDQSPTPQCSGGWEWNESSSTCCEPHTTTTSASPTPSAKGISSHHKRILKSRNNPLCPDNLEACPIAGLGGLTGDYECLDTIAELESCGGCASTGEGQDCAAIEGIWNVGCVRGHCASKSGHVISTEIMGI</sequence>
<evidence type="ECO:0000256" key="2">
    <source>
        <dbReference type="SAM" id="SignalP"/>
    </source>
</evidence>
<evidence type="ECO:0000256" key="1">
    <source>
        <dbReference type="SAM" id="MobiDB-lite"/>
    </source>
</evidence>
<dbReference type="STRING" id="1314785.A0A165CFN3"/>
<dbReference type="InterPro" id="IPR038955">
    <property type="entry name" value="PriA/CPL1_fungi"/>
</dbReference>
<reference evidence="4 5" key="1">
    <citation type="journal article" date="2016" name="Mol. Biol. Evol.">
        <title>Comparative Genomics of Early-Diverging Mushroom-Forming Fungi Provides Insights into the Origins of Lignocellulose Decay Capabilities.</title>
        <authorList>
            <person name="Nagy L.G."/>
            <person name="Riley R."/>
            <person name="Tritt A."/>
            <person name="Adam C."/>
            <person name="Daum C."/>
            <person name="Floudas D."/>
            <person name="Sun H."/>
            <person name="Yadav J.S."/>
            <person name="Pangilinan J."/>
            <person name="Larsson K.H."/>
            <person name="Matsuura K."/>
            <person name="Barry K."/>
            <person name="Labutti K."/>
            <person name="Kuo R."/>
            <person name="Ohm R.A."/>
            <person name="Bhattacharya S.S."/>
            <person name="Shirouzu T."/>
            <person name="Yoshinaga Y."/>
            <person name="Martin F.M."/>
            <person name="Grigoriev I.V."/>
            <person name="Hibbett D.S."/>
        </authorList>
    </citation>
    <scope>NUCLEOTIDE SEQUENCE [LARGE SCALE GENOMIC DNA]</scope>
    <source>
        <strain evidence="4 5">93-53</strain>
    </source>
</reference>
<organism evidence="4 5">
    <name type="scientific">Laetiporus sulphureus 93-53</name>
    <dbReference type="NCBI Taxonomy" id="1314785"/>
    <lineage>
        <taxon>Eukaryota</taxon>
        <taxon>Fungi</taxon>
        <taxon>Dikarya</taxon>
        <taxon>Basidiomycota</taxon>
        <taxon>Agaricomycotina</taxon>
        <taxon>Agaricomycetes</taxon>
        <taxon>Polyporales</taxon>
        <taxon>Laetiporus</taxon>
    </lineage>
</organism>
<dbReference type="EMBL" id="KV427650">
    <property type="protein sequence ID" value="KZT02726.1"/>
    <property type="molecule type" value="Genomic_DNA"/>
</dbReference>
<proteinExistence type="predicted"/>
<protein>
    <recommendedName>
        <fullName evidence="3">Protein CPL1-like domain-containing protein</fullName>
    </recommendedName>
</protein>
<name>A0A165CFN3_9APHY</name>
<keyword evidence="5" id="KW-1185">Reference proteome</keyword>
<feature type="compositionally biased region" description="Low complexity" evidence="1">
    <location>
        <begin position="102"/>
        <end position="113"/>
    </location>
</feature>
<evidence type="ECO:0000313" key="4">
    <source>
        <dbReference type="EMBL" id="KZT02726.1"/>
    </source>
</evidence>
<feature type="region of interest" description="Disordered" evidence="1">
    <location>
        <begin position="95"/>
        <end position="119"/>
    </location>
</feature>
<feature type="signal peptide" evidence="2">
    <location>
        <begin position="1"/>
        <end position="19"/>
    </location>
</feature>
<dbReference type="AlphaFoldDB" id="A0A165CFN3"/>
<dbReference type="OrthoDB" id="439917at2759"/>
<dbReference type="PANTHER" id="PTHR35192">
    <property type="entry name" value="PROTEIN, PUTATIVE-RELATED"/>
    <property type="match status" value="1"/>
</dbReference>
<feature type="domain" description="Protein CPL1-like" evidence="3">
    <location>
        <begin position="151"/>
        <end position="192"/>
    </location>
</feature>
<gene>
    <name evidence="4" type="ORF">LAESUDRAFT_400004</name>
</gene>
<evidence type="ECO:0000259" key="3">
    <source>
        <dbReference type="Pfam" id="PF21671"/>
    </source>
</evidence>
<dbReference type="InterPro" id="IPR048661">
    <property type="entry name" value="CPL1-like"/>
</dbReference>
<dbReference type="Pfam" id="PF21671">
    <property type="entry name" value="CPL1-like"/>
    <property type="match status" value="1"/>
</dbReference>
<keyword evidence="2" id="KW-0732">Signal</keyword>
<dbReference type="PANTHER" id="PTHR35192:SF2">
    <property type="entry name" value="APPLE DOMAIN-CONTAINING PROTEIN"/>
    <property type="match status" value="1"/>
</dbReference>
<dbReference type="Proteomes" id="UP000076871">
    <property type="component" value="Unassembled WGS sequence"/>
</dbReference>
<dbReference type="GeneID" id="63819336"/>
<evidence type="ECO:0000313" key="5">
    <source>
        <dbReference type="Proteomes" id="UP000076871"/>
    </source>
</evidence>
<feature type="chain" id="PRO_5007856006" description="Protein CPL1-like domain-containing protein" evidence="2">
    <location>
        <begin position="20"/>
        <end position="206"/>
    </location>
</feature>
<dbReference type="RefSeq" id="XP_040760466.1">
    <property type="nucleotide sequence ID" value="XM_040902305.1"/>
</dbReference>